<sequence>MTDYFAAVARFDAEIAETKGAEQAFKALQTLTQEIVGAKLFTYMTVDMTNELSRRVYTSDAANYPTSGTKPLHYDHWFDTVHKARQYFIANSIEAIAEVFPDYPLIQSLGCESVVNMPVILGGELVGTLNMLDVAGYYTAERVELIRRYVAVPAKLAAMVAAKG</sequence>
<accession>A0ABQ5UG70</accession>
<proteinExistence type="predicted"/>
<dbReference type="Proteomes" id="UP001161406">
    <property type="component" value="Unassembled WGS sequence"/>
</dbReference>
<name>A0ABQ5UG70_9HYPH</name>
<comment type="caution">
    <text evidence="1">The sequence shown here is derived from an EMBL/GenBank/DDBJ whole genome shotgun (WGS) entry which is preliminary data.</text>
</comment>
<protein>
    <recommendedName>
        <fullName evidence="3">GAF domain-containing protein</fullName>
    </recommendedName>
</protein>
<organism evidence="1 2">
    <name type="scientific">Devosia yakushimensis</name>
    <dbReference type="NCBI Taxonomy" id="470028"/>
    <lineage>
        <taxon>Bacteria</taxon>
        <taxon>Pseudomonadati</taxon>
        <taxon>Pseudomonadota</taxon>
        <taxon>Alphaproteobacteria</taxon>
        <taxon>Hyphomicrobiales</taxon>
        <taxon>Devosiaceae</taxon>
        <taxon>Devosia</taxon>
    </lineage>
</organism>
<dbReference type="SUPFAM" id="SSF55781">
    <property type="entry name" value="GAF domain-like"/>
    <property type="match status" value="1"/>
</dbReference>
<evidence type="ECO:0000313" key="1">
    <source>
        <dbReference type="EMBL" id="GLQ10173.1"/>
    </source>
</evidence>
<dbReference type="InterPro" id="IPR029016">
    <property type="entry name" value="GAF-like_dom_sf"/>
</dbReference>
<reference evidence="1" key="2">
    <citation type="submission" date="2023-01" db="EMBL/GenBank/DDBJ databases">
        <title>Draft genome sequence of Devosia yakushimensis strain NBRC 103855.</title>
        <authorList>
            <person name="Sun Q."/>
            <person name="Mori K."/>
        </authorList>
    </citation>
    <scope>NUCLEOTIDE SEQUENCE</scope>
    <source>
        <strain evidence="1">NBRC 103855</strain>
    </source>
</reference>
<reference evidence="1" key="1">
    <citation type="journal article" date="2014" name="Int. J. Syst. Evol. Microbiol.">
        <title>Complete genome of a new Firmicutes species belonging to the dominant human colonic microbiota ('Ruminococcus bicirculans') reveals two chromosomes and a selective capacity to utilize plant glucans.</title>
        <authorList>
            <consortium name="NISC Comparative Sequencing Program"/>
            <person name="Wegmann U."/>
            <person name="Louis P."/>
            <person name="Goesmann A."/>
            <person name="Henrissat B."/>
            <person name="Duncan S.H."/>
            <person name="Flint H.J."/>
        </authorList>
    </citation>
    <scope>NUCLEOTIDE SEQUENCE</scope>
    <source>
        <strain evidence="1">NBRC 103855</strain>
    </source>
</reference>
<dbReference type="EMBL" id="BSNG01000001">
    <property type="protein sequence ID" value="GLQ10173.1"/>
    <property type="molecule type" value="Genomic_DNA"/>
</dbReference>
<dbReference type="RefSeq" id="WP_284390561.1">
    <property type="nucleotide sequence ID" value="NZ_BSNG01000001.1"/>
</dbReference>
<keyword evidence="2" id="KW-1185">Reference proteome</keyword>
<dbReference type="Gene3D" id="3.30.450.40">
    <property type="match status" value="1"/>
</dbReference>
<gene>
    <name evidence="1" type="ORF">GCM10007913_21050</name>
</gene>
<evidence type="ECO:0000313" key="2">
    <source>
        <dbReference type="Proteomes" id="UP001161406"/>
    </source>
</evidence>
<evidence type="ECO:0008006" key="3">
    <source>
        <dbReference type="Google" id="ProtNLM"/>
    </source>
</evidence>